<sequence length="56" mass="6606">MGVRVPILFKCSNCNFIYYLSEKSIDKTVTNKKLELNKFCKKCRQHCKHIETKPAK</sequence>
<gene>
    <name evidence="5" type="primary">rpmG</name>
    <name evidence="6" type="ordered locus">MHLP_04335</name>
</gene>
<dbReference type="SUPFAM" id="SSF57829">
    <property type="entry name" value="Zn-binding ribosomal proteins"/>
    <property type="match status" value="1"/>
</dbReference>
<dbReference type="Gene3D" id="2.20.28.120">
    <property type="entry name" value="Ribosomal protein L33"/>
    <property type="match status" value="1"/>
</dbReference>
<dbReference type="InterPro" id="IPR011332">
    <property type="entry name" value="Ribosomal_zn-bd"/>
</dbReference>
<dbReference type="NCBIfam" id="TIGR01023">
    <property type="entry name" value="rpmG_bact"/>
    <property type="match status" value="1"/>
</dbReference>
<dbReference type="GO" id="GO:1990904">
    <property type="term" value="C:ribonucleoprotein complex"/>
    <property type="evidence" value="ECO:0007669"/>
    <property type="project" value="UniProtKB-KW"/>
</dbReference>
<reference evidence="6 7" key="1">
    <citation type="journal article" date="2012" name="J. Bacteriol.">
        <title>Genome Sequence of "Candidatus Mycoplasma haemolamae" Strain Purdue, a Red Blood Cell Pathogen of Alpacas (Vicugna pacos) and Llamas (Lama glama).</title>
        <authorList>
            <person name="Guimaraes A.M."/>
            <person name="Toth B."/>
            <person name="Santos A.P."/>
            <person name="do Nascimento N.C."/>
            <person name="Kritchevsky J.E."/>
            <person name="Messick J.B."/>
        </authorList>
    </citation>
    <scope>NUCLEOTIDE SEQUENCE [LARGE SCALE GENOMIC DNA]</scope>
    <source>
        <strain evidence="6 7">Purdue</strain>
    </source>
</reference>
<keyword evidence="2 5" id="KW-0689">Ribosomal protein</keyword>
<protein>
    <recommendedName>
        <fullName evidence="4 5">Large ribosomal subunit protein bL33</fullName>
    </recommendedName>
</protein>
<evidence type="ECO:0000256" key="2">
    <source>
        <dbReference type="ARBA" id="ARBA00022980"/>
    </source>
</evidence>
<dbReference type="HOGENOM" id="CLU_190949_0_2_14"/>
<evidence type="ECO:0000256" key="3">
    <source>
        <dbReference type="ARBA" id="ARBA00023274"/>
    </source>
</evidence>
<dbReference type="InterPro" id="IPR001705">
    <property type="entry name" value="Ribosomal_bL33"/>
</dbReference>
<evidence type="ECO:0000256" key="5">
    <source>
        <dbReference type="HAMAP-Rule" id="MF_00294"/>
    </source>
</evidence>
<dbReference type="PATRIC" id="fig|1212765.3.peg.984"/>
<dbReference type="GO" id="GO:0006412">
    <property type="term" value="P:translation"/>
    <property type="evidence" value="ECO:0007669"/>
    <property type="project" value="UniProtKB-UniRule"/>
</dbReference>
<evidence type="ECO:0000313" key="6">
    <source>
        <dbReference type="EMBL" id="AFO52447.1"/>
    </source>
</evidence>
<dbReference type="NCBIfam" id="NF001764">
    <property type="entry name" value="PRK00504.1"/>
    <property type="match status" value="1"/>
</dbReference>
<dbReference type="Pfam" id="PF00471">
    <property type="entry name" value="Ribosomal_L33"/>
    <property type="match status" value="1"/>
</dbReference>
<dbReference type="OrthoDB" id="9801333at2"/>
<reference evidence="7" key="2">
    <citation type="submission" date="2012-07" db="EMBL/GenBank/DDBJ databases">
        <title>Complete genome sequence of 'Candidatus Mycoplasma haemolamae'.</title>
        <authorList>
            <person name="Guimaraes A.M.S."/>
            <person name="Toth B."/>
            <person name="Santos A.P."/>
            <person name="Nascimento N.C."/>
            <person name="Sojka J.E."/>
            <person name="Messick J.B."/>
        </authorList>
    </citation>
    <scope>NUCLEOTIDE SEQUENCE [LARGE SCALE GENOMIC DNA]</scope>
    <source>
        <strain evidence="7">Purdue</strain>
    </source>
</reference>
<dbReference type="Proteomes" id="UP000006502">
    <property type="component" value="Chromosome"/>
</dbReference>
<dbReference type="KEGG" id="mhl:MHLP_04335"/>
<dbReference type="GO" id="GO:0003735">
    <property type="term" value="F:structural constituent of ribosome"/>
    <property type="evidence" value="ECO:0007669"/>
    <property type="project" value="InterPro"/>
</dbReference>
<evidence type="ECO:0000313" key="7">
    <source>
        <dbReference type="Proteomes" id="UP000006502"/>
    </source>
</evidence>
<dbReference type="GO" id="GO:0005840">
    <property type="term" value="C:ribosome"/>
    <property type="evidence" value="ECO:0007669"/>
    <property type="project" value="UniProtKB-KW"/>
</dbReference>
<name>I7C7E0_MYCHA</name>
<dbReference type="GO" id="GO:0005737">
    <property type="term" value="C:cytoplasm"/>
    <property type="evidence" value="ECO:0007669"/>
    <property type="project" value="UniProtKB-ARBA"/>
</dbReference>
<dbReference type="HAMAP" id="MF_00294">
    <property type="entry name" value="Ribosomal_bL33"/>
    <property type="match status" value="1"/>
</dbReference>
<dbReference type="EMBL" id="CP003731">
    <property type="protein sequence ID" value="AFO52447.1"/>
    <property type="molecule type" value="Genomic_DNA"/>
</dbReference>
<dbReference type="STRING" id="1212765.MHLP_04335"/>
<comment type="similarity">
    <text evidence="1 5">Belongs to the bacterial ribosomal protein bL33 family.</text>
</comment>
<dbReference type="AlphaFoldDB" id="I7C7E0"/>
<accession>I7C7E0</accession>
<keyword evidence="7" id="KW-1185">Reference proteome</keyword>
<evidence type="ECO:0000256" key="1">
    <source>
        <dbReference type="ARBA" id="ARBA00007596"/>
    </source>
</evidence>
<keyword evidence="3 5" id="KW-0687">Ribonucleoprotein</keyword>
<proteinExistence type="inferred from homology"/>
<dbReference type="InterPro" id="IPR038584">
    <property type="entry name" value="Ribosomal_bL33_sf"/>
</dbReference>
<organism evidence="6 7">
    <name type="scientific">Mycoplasma haematolamae (strain Purdue)</name>
    <dbReference type="NCBI Taxonomy" id="1212765"/>
    <lineage>
        <taxon>Bacteria</taxon>
        <taxon>Bacillati</taxon>
        <taxon>Mycoplasmatota</taxon>
        <taxon>Mollicutes</taxon>
        <taxon>Mycoplasmataceae</taxon>
        <taxon>Mycoplasma</taxon>
    </lineage>
</organism>
<evidence type="ECO:0000256" key="4">
    <source>
        <dbReference type="ARBA" id="ARBA00035176"/>
    </source>
</evidence>